<evidence type="ECO:0000313" key="1">
    <source>
        <dbReference type="EMBL" id="GGA58334.1"/>
    </source>
</evidence>
<name>A0ABQ1H4A5_9GAMM</name>
<organism evidence="1 2">
    <name type="scientific">Hafnia psychrotolerans</name>
    <dbReference type="NCBI Taxonomy" id="1477018"/>
    <lineage>
        <taxon>Bacteria</taxon>
        <taxon>Pseudomonadati</taxon>
        <taxon>Pseudomonadota</taxon>
        <taxon>Gammaproteobacteria</taxon>
        <taxon>Enterobacterales</taxon>
        <taxon>Hafniaceae</taxon>
        <taxon>Hafnia</taxon>
    </lineage>
</organism>
<dbReference type="Proteomes" id="UP000627464">
    <property type="component" value="Unassembled WGS sequence"/>
</dbReference>
<dbReference type="EMBL" id="BMFZ01000012">
    <property type="protein sequence ID" value="GGA58334.1"/>
    <property type="molecule type" value="Genomic_DNA"/>
</dbReference>
<accession>A0ABQ1H4A5</accession>
<keyword evidence="2" id="KW-1185">Reference proteome</keyword>
<evidence type="ECO:0000313" key="2">
    <source>
        <dbReference type="Proteomes" id="UP000627464"/>
    </source>
</evidence>
<comment type="caution">
    <text evidence="1">The sequence shown here is derived from an EMBL/GenBank/DDBJ whole genome shotgun (WGS) entry which is preliminary data.</text>
</comment>
<reference evidence="2" key="1">
    <citation type="journal article" date="2019" name="Int. J. Syst. Evol. Microbiol.">
        <title>The Global Catalogue of Microorganisms (GCM) 10K type strain sequencing project: providing services to taxonomists for standard genome sequencing and annotation.</title>
        <authorList>
            <consortium name="The Broad Institute Genomics Platform"/>
            <consortium name="The Broad Institute Genome Sequencing Center for Infectious Disease"/>
            <person name="Wu L."/>
            <person name="Ma J."/>
        </authorList>
    </citation>
    <scope>NUCLEOTIDE SEQUENCE [LARGE SCALE GENOMIC DNA]</scope>
    <source>
        <strain evidence="2">CGMCC 1.12806</strain>
    </source>
</reference>
<gene>
    <name evidence="1" type="ORF">GCM10011328_37280</name>
</gene>
<proteinExistence type="predicted"/>
<sequence>MRMIISRYAVIDSGMVVNIVLWDAESSWDPGEGLDVVLINEGVDANIGDSYIDGVFKDI</sequence>
<protein>
    <submittedName>
        <fullName evidence="1">Uncharacterized protein</fullName>
    </submittedName>
</protein>